<gene>
    <name evidence="2" type="ORF">S01H1_00093</name>
</gene>
<evidence type="ECO:0000256" key="1">
    <source>
        <dbReference type="SAM" id="Coils"/>
    </source>
</evidence>
<sequence length="112" mass="13594">MKDLYWSEYPEINRDRRKRLELNKTAARSFQRRLEVLSEAIKELNLDIQERERKSQQVQDKIDAKISRLEFVVKDLESWKLGQVDIIETGRLGLERELFDLRQQKRSEYIRA</sequence>
<dbReference type="EMBL" id="BARS01000025">
    <property type="protein sequence ID" value="GAF70431.1"/>
    <property type="molecule type" value="Genomic_DNA"/>
</dbReference>
<protein>
    <submittedName>
        <fullName evidence="2">Uncharacterized protein</fullName>
    </submittedName>
</protein>
<name>X0S5C0_9ZZZZ</name>
<feature type="coiled-coil region" evidence="1">
    <location>
        <begin position="27"/>
        <end position="61"/>
    </location>
</feature>
<reference evidence="2" key="1">
    <citation type="journal article" date="2014" name="Front. Microbiol.">
        <title>High frequency of phylogenetically diverse reductive dehalogenase-homologous genes in deep subseafloor sedimentary metagenomes.</title>
        <authorList>
            <person name="Kawai M."/>
            <person name="Futagami T."/>
            <person name="Toyoda A."/>
            <person name="Takaki Y."/>
            <person name="Nishi S."/>
            <person name="Hori S."/>
            <person name="Arai W."/>
            <person name="Tsubouchi T."/>
            <person name="Morono Y."/>
            <person name="Uchiyama I."/>
            <person name="Ito T."/>
            <person name="Fujiyama A."/>
            <person name="Inagaki F."/>
            <person name="Takami H."/>
        </authorList>
    </citation>
    <scope>NUCLEOTIDE SEQUENCE</scope>
    <source>
        <strain evidence="2">Expedition CK06-06</strain>
    </source>
</reference>
<comment type="caution">
    <text evidence="2">The sequence shown here is derived from an EMBL/GenBank/DDBJ whole genome shotgun (WGS) entry which is preliminary data.</text>
</comment>
<proteinExistence type="predicted"/>
<keyword evidence="1" id="KW-0175">Coiled coil</keyword>
<accession>X0S5C0</accession>
<dbReference type="AlphaFoldDB" id="X0S5C0"/>
<organism evidence="2">
    <name type="scientific">marine sediment metagenome</name>
    <dbReference type="NCBI Taxonomy" id="412755"/>
    <lineage>
        <taxon>unclassified sequences</taxon>
        <taxon>metagenomes</taxon>
        <taxon>ecological metagenomes</taxon>
    </lineage>
</organism>
<evidence type="ECO:0000313" key="2">
    <source>
        <dbReference type="EMBL" id="GAF70431.1"/>
    </source>
</evidence>